<accession>A0A841SP27</accession>
<dbReference type="AlphaFoldDB" id="A0A841SP27"/>
<dbReference type="Pfam" id="PF22570">
    <property type="entry name" value="LiaF-TM"/>
    <property type="match status" value="1"/>
</dbReference>
<feature type="domain" description="LiaF transmembrane" evidence="2">
    <location>
        <begin position="8"/>
        <end position="97"/>
    </location>
</feature>
<keyword evidence="4" id="KW-1185">Reference proteome</keyword>
<dbReference type="Proteomes" id="UP000535838">
    <property type="component" value="Unassembled WGS sequence"/>
</dbReference>
<sequence>MKKGNGLAVVLIVIGVLLLFGKLGSLLGSLFSVILSLLIPVLVIALGVMAWRRGNKVVGGVLGFIGALMLLGRLSTVIFWIAAIAIIVYGVSMLRRRN</sequence>
<keyword evidence="1" id="KW-0472">Membrane</keyword>
<dbReference type="RefSeq" id="WP_185118156.1">
    <property type="nucleotide sequence ID" value="NZ_JACJVQ010000002.1"/>
</dbReference>
<reference evidence="3 4" key="1">
    <citation type="submission" date="2020-08" db="EMBL/GenBank/DDBJ databases">
        <title>Cohnella phylogeny.</title>
        <authorList>
            <person name="Dunlap C."/>
        </authorList>
    </citation>
    <scope>NUCLEOTIDE SEQUENCE [LARGE SCALE GENOMIC DNA]</scope>
    <source>
        <strain evidence="3 4">DSM 25241</strain>
    </source>
</reference>
<feature type="transmembrane region" description="Helical" evidence="1">
    <location>
        <begin position="7"/>
        <end position="24"/>
    </location>
</feature>
<protein>
    <recommendedName>
        <fullName evidence="2">LiaF transmembrane domain-containing protein</fullName>
    </recommendedName>
</protein>
<comment type="caution">
    <text evidence="3">The sequence shown here is derived from an EMBL/GenBank/DDBJ whole genome shotgun (WGS) entry which is preliminary data.</text>
</comment>
<proteinExistence type="predicted"/>
<feature type="transmembrane region" description="Helical" evidence="1">
    <location>
        <begin position="30"/>
        <end position="48"/>
    </location>
</feature>
<evidence type="ECO:0000313" key="4">
    <source>
        <dbReference type="Proteomes" id="UP000535838"/>
    </source>
</evidence>
<dbReference type="InterPro" id="IPR054331">
    <property type="entry name" value="LiaF_TM"/>
</dbReference>
<feature type="transmembrane region" description="Helical" evidence="1">
    <location>
        <begin position="77"/>
        <end position="94"/>
    </location>
</feature>
<gene>
    <name evidence="3" type="ORF">H7B67_02220</name>
</gene>
<organism evidence="3 4">
    <name type="scientific">Cohnella thailandensis</name>
    <dbReference type="NCBI Taxonomy" id="557557"/>
    <lineage>
        <taxon>Bacteria</taxon>
        <taxon>Bacillati</taxon>
        <taxon>Bacillota</taxon>
        <taxon>Bacilli</taxon>
        <taxon>Bacillales</taxon>
        <taxon>Paenibacillaceae</taxon>
        <taxon>Cohnella</taxon>
    </lineage>
</organism>
<evidence type="ECO:0000259" key="2">
    <source>
        <dbReference type="Pfam" id="PF22570"/>
    </source>
</evidence>
<evidence type="ECO:0000256" key="1">
    <source>
        <dbReference type="SAM" id="Phobius"/>
    </source>
</evidence>
<evidence type="ECO:0000313" key="3">
    <source>
        <dbReference type="EMBL" id="MBB6632942.1"/>
    </source>
</evidence>
<keyword evidence="1" id="KW-0812">Transmembrane</keyword>
<name>A0A841SP27_9BACL</name>
<dbReference type="EMBL" id="JACJVQ010000002">
    <property type="protein sequence ID" value="MBB6632942.1"/>
    <property type="molecule type" value="Genomic_DNA"/>
</dbReference>
<keyword evidence="1" id="KW-1133">Transmembrane helix</keyword>